<evidence type="ECO:0000313" key="6">
    <source>
        <dbReference type="Proteomes" id="UP000190188"/>
    </source>
</evidence>
<keyword evidence="2" id="KW-0597">Phosphoprotein</keyword>
<dbReference type="PANTHER" id="PTHR43228:SF6">
    <property type="entry name" value="RESPONSE REGULATOR RECEIVER"/>
    <property type="match status" value="1"/>
</dbReference>
<dbReference type="InterPro" id="IPR052048">
    <property type="entry name" value="ST_Response_Regulator"/>
</dbReference>
<dbReference type="SMART" id="SM00448">
    <property type="entry name" value="REC"/>
    <property type="match status" value="1"/>
</dbReference>
<keyword evidence="6" id="KW-1185">Reference proteome</keyword>
<dbReference type="PROSITE" id="PS50110">
    <property type="entry name" value="RESPONSE_REGULATORY"/>
    <property type="match status" value="1"/>
</dbReference>
<dbReference type="Pfam" id="PF03861">
    <property type="entry name" value="ANTAR"/>
    <property type="match status" value="1"/>
</dbReference>
<dbReference type="GO" id="GO:0000160">
    <property type="term" value="P:phosphorelay signal transduction system"/>
    <property type="evidence" value="ECO:0007669"/>
    <property type="project" value="UniProtKB-KW"/>
</dbReference>
<evidence type="ECO:0000256" key="2">
    <source>
        <dbReference type="PROSITE-ProRule" id="PRU00169"/>
    </source>
</evidence>
<dbReference type="PROSITE" id="PS50921">
    <property type="entry name" value="ANTAR"/>
    <property type="match status" value="1"/>
</dbReference>
<dbReference type="RefSeq" id="WP_233146901.1">
    <property type="nucleotide sequence ID" value="NZ_MSZX01000002.1"/>
</dbReference>
<dbReference type="PIRSF" id="PIRSF036382">
    <property type="entry name" value="RR_antiterm"/>
    <property type="match status" value="1"/>
</dbReference>
<keyword evidence="1" id="KW-0902">Two-component regulatory system</keyword>
<comment type="caution">
    <text evidence="5">The sequence shown here is derived from an EMBL/GenBank/DDBJ whole genome shotgun (WGS) entry which is preliminary data.</text>
</comment>
<dbReference type="SUPFAM" id="SSF52172">
    <property type="entry name" value="CheY-like"/>
    <property type="match status" value="1"/>
</dbReference>
<organism evidence="5 6">
    <name type="scientific">Paenibacillus selenitireducens</name>
    <dbReference type="NCBI Taxonomy" id="1324314"/>
    <lineage>
        <taxon>Bacteria</taxon>
        <taxon>Bacillati</taxon>
        <taxon>Bacillota</taxon>
        <taxon>Bacilli</taxon>
        <taxon>Bacillales</taxon>
        <taxon>Paenibacillaceae</taxon>
        <taxon>Paenibacillus</taxon>
    </lineage>
</organism>
<evidence type="ECO:0000259" key="3">
    <source>
        <dbReference type="PROSITE" id="PS50110"/>
    </source>
</evidence>
<dbReference type="STRING" id="1324314.BVG16_05965"/>
<gene>
    <name evidence="5" type="ORF">BVG16_05965</name>
</gene>
<dbReference type="GO" id="GO:0003723">
    <property type="term" value="F:RNA binding"/>
    <property type="evidence" value="ECO:0007669"/>
    <property type="project" value="InterPro"/>
</dbReference>
<protein>
    <submittedName>
        <fullName evidence="5">Response regulator</fullName>
    </submittedName>
</protein>
<dbReference type="SMART" id="SM01012">
    <property type="entry name" value="ANTAR"/>
    <property type="match status" value="1"/>
</dbReference>
<feature type="domain" description="ANTAR" evidence="4">
    <location>
        <begin position="140"/>
        <end position="201"/>
    </location>
</feature>
<dbReference type="Proteomes" id="UP000190188">
    <property type="component" value="Unassembled WGS sequence"/>
</dbReference>
<evidence type="ECO:0000313" key="5">
    <source>
        <dbReference type="EMBL" id="OPA80279.1"/>
    </source>
</evidence>
<dbReference type="InterPro" id="IPR001789">
    <property type="entry name" value="Sig_transdc_resp-reg_receiver"/>
</dbReference>
<dbReference type="EMBL" id="MSZX01000002">
    <property type="protein sequence ID" value="OPA80279.1"/>
    <property type="molecule type" value="Genomic_DNA"/>
</dbReference>
<dbReference type="Pfam" id="PF00072">
    <property type="entry name" value="Response_reg"/>
    <property type="match status" value="1"/>
</dbReference>
<dbReference type="Gene3D" id="3.40.50.2300">
    <property type="match status" value="1"/>
</dbReference>
<name>A0A1T2XK84_9BACL</name>
<accession>A0A1T2XK84</accession>
<proteinExistence type="predicted"/>
<feature type="domain" description="Response regulatory" evidence="3">
    <location>
        <begin position="14"/>
        <end position="134"/>
    </location>
</feature>
<dbReference type="InterPro" id="IPR008327">
    <property type="entry name" value="Sig_transdc_resp-reg_antiterm"/>
</dbReference>
<dbReference type="InterPro" id="IPR011006">
    <property type="entry name" value="CheY-like_superfamily"/>
</dbReference>
<dbReference type="InterPro" id="IPR005561">
    <property type="entry name" value="ANTAR"/>
</dbReference>
<dbReference type="PANTHER" id="PTHR43228">
    <property type="entry name" value="TWO-COMPONENT RESPONSE REGULATOR"/>
    <property type="match status" value="1"/>
</dbReference>
<sequence length="216" mass="24873">MHTVSTRTERARRTIIIVDDDALIRMDLREMLIEHGYEVAAEARNGEEAIELAHRYKPEIMLMDVKMPGRNGIQAARAIQKMSVHWQSGAPAIILLTAYSDRSYVEEATKSGVTAYLVKPVSEHNLIPAIEVACSQREQFMQVRVELQDLRQSLEDRKWIERAKGRLMQVHGYSEDRAYEWLREHSMNERKPMVVLAQQLILAHDLQLDPAGWGIE</sequence>
<evidence type="ECO:0000256" key="1">
    <source>
        <dbReference type="ARBA" id="ARBA00023012"/>
    </source>
</evidence>
<feature type="modified residue" description="4-aspartylphosphate" evidence="2">
    <location>
        <position position="64"/>
    </location>
</feature>
<evidence type="ECO:0000259" key="4">
    <source>
        <dbReference type="PROSITE" id="PS50921"/>
    </source>
</evidence>
<dbReference type="InterPro" id="IPR036388">
    <property type="entry name" value="WH-like_DNA-bd_sf"/>
</dbReference>
<reference evidence="5 6" key="1">
    <citation type="submission" date="2017-01" db="EMBL/GenBank/DDBJ databases">
        <title>Genome analysis of Paenibacillus selenitrireducens ES3-24.</title>
        <authorList>
            <person name="Xu D."/>
            <person name="Yao R."/>
            <person name="Zheng S."/>
        </authorList>
    </citation>
    <scope>NUCLEOTIDE SEQUENCE [LARGE SCALE GENOMIC DNA]</scope>
    <source>
        <strain evidence="5 6">ES3-24</strain>
    </source>
</reference>
<dbReference type="Gene3D" id="1.10.10.10">
    <property type="entry name" value="Winged helix-like DNA-binding domain superfamily/Winged helix DNA-binding domain"/>
    <property type="match status" value="1"/>
</dbReference>
<dbReference type="AlphaFoldDB" id="A0A1T2XK84"/>